<keyword evidence="4" id="KW-1185">Reference proteome</keyword>
<dbReference type="OrthoDB" id="1744497at2759"/>
<reference evidence="3 4" key="1">
    <citation type="journal article" date="2018" name="Mol. Plant">
        <title>The genome of Artemisia annua provides insight into the evolution of Asteraceae family and artemisinin biosynthesis.</title>
        <authorList>
            <person name="Shen Q."/>
            <person name="Zhang L."/>
            <person name="Liao Z."/>
            <person name="Wang S."/>
            <person name="Yan T."/>
            <person name="Shi P."/>
            <person name="Liu M."/>
            <person name="Fu X."/>
            <person name="Pan Q."/>
            <person name="Wang Y."/>
            <person name="Lv Z."/>
            <person name="Lu X."/>
            <person name="Zhang F."/>
            <person name="Jiang W."/>
            <person name="Ma Y."/>
            <person name="Chen M."/>
            <person name="Hao X."/>
            <person name="Li L."/>
            <person name="Tang Y."/>
            <person name="Lv G."/>
            <person name="Zhou Y."/>
            <person name="Sun X."/>
            <person name="Brodelius P.E."/>
            <person name="Rose J.K.C."/>
            <person name="Tang K."/>
        </authorList>
    </citation>
    <scope>NUCLEOTIDE SEQUENCE [LARGE SCALE GENOMIC DNA]</scope>
    <source>
        <strain evidence="4">cv. Huhao1</strain>
        <tissue evidence="3">Leaf</tissue>
    </source>
</reference>
<keyword evidence="1" id="KW-1133">Transmembrane helix</keyword>
<evidence type="ECO:0000313" key="3">
    <source>
        <dbReference type="EMBL" id="PWA47045.1"/>
    </source>
</evidence>
<dbReference type="InterPro" id="IPR012340">
    <property type="entry name" value="NA-bd_OB-fold"/>
</dbReference>
<proteinExistence type="predicted"/>
<dbReference type="Proteomes" id="UP000245207">
    <property type="component" value="Unassembled WGS sequence"/>
</dbReference>
<dbReference type="CDD" id="cd04480">
    <property type="entry name" value="RPA1_DBD_A_like"/>
    <property type="match status" value="1"/>
</dbReference>
<feature type="transmembrane region" description="Helical" evidence="1">
    <location>
        <begin position="161"/>
        <end position="178"/>
    </location>
</feature>
<dbReference type="Gene3D" id="2.40.50.140">
    <property type="entry name" value="Nucleic acid-binding proteins"/>
    <property type="match status" value="1"/>
</dbReference>
<dbReference type="EMBL" id="PKPP01009993">
    <property type="protein sequence ID" value="PWA47045.1"/>
    <property type="molecule type" value="Genomic_DNA"/>
</dbReference>
<dbReference type="Pfam" id="PF02721">
    <property type="entry name" value="DUF223"/>
    <property type="match status" value="1"/>
</dbReference>
<dbReference type="PANTHER" id="PTHR47165">
    <property type="entry name" value="OS03G0429900 PROTEIN"/>
    <property type="match status" value="1"/>
</dbReference>
<evidence type="ECO:0000259" key="2">
    <source>
        <dbReference type="Pfam" id="PF02721"/>
    </source>
</evidence>
<keyword evidence="1" id="KW-0472">Membrane</keyword>
<evidence type="ECO:0000313" key="4">
    <source>
        <dbReference type="Proteomes" id="UP000245207"/>
    </source>
</evidence>
<accession>A0A2U1LDG4</accession>
<feature type="domain" description="Replication protein A 70 kDa DNA-binding subunit B/D first OB fold" evidence="2">
    <location>
        <begin position="7"/>
        <end position="109"/>
    </location>
</feature>
<keyword evidence="1" id="KW-0812">Transmembrane</keyword>
<gene>
    <name evidence="3" type="ORF">CTI12_AA503110</name>
</gene>
<evidence type="ECO:0000256" key="1">
    <source>
        <dbReference type="SAM" id="Phobius"/>
    </source>
</evidence>
<name>A0A2U1LDG4_ARTAN</name>
<dbReference type="SUPFAM" id="SSF50249">
    <property type="entry name" value="Nucleic acid-binding proteins"/>
    <property type="match status" value="1"/>
</dbReference>
<dbReference type="InterPro" id="IPR003871">
    <property type="entry name" value="RFA1B/D_OB_1st"/>
</dbReference>
<comment type="caution">
    <text evidence="3">The sequence shown here is derived from an EMBL/GenBank/DDBJ whole genome shotgun (WGS) entry which is preliminary data.</text>
</comment>
<dbReference type="AlphaFoldDB" id="A0A2U1LDG4"/>
<sequence length="284" mass="31862">MEQNITLLCDIDPMLDDVKILARCISIWKSHPAGKPNEVWSLDMVLQDEQGNRVQETARTKEVINNFRLLIDEGSCYRISNFGVGENGGKYPFLNHRYKISLFRNTGVTRLEWSQPYTKVDDIKEWWRAIYKLLNSRIQHLSPTKVNISIVTFLNSLRGPGLMNLFVKICFVLVILIAPSSSVKRKRSNTPSGIQPPTLSMNMCTSSDSLSGNLDLQTCLPATDAATTVKTATSCQNVSRSNPYQGYEGIADNVVRVNNTRVNQIIFPLYSCSTGCEVSAKYVI</sequence>
<organism evidence="3 4">
    <name type="scientific">Artemisia annua</name>
    <name type="common">Sweet wormwood</name>
    <dbReference type="NCBI Taxonomy" id="35608"/>
    <lineage>
        <taxon>Eukaryota</taxon>
        <taxon>Viridiplantae</taxon>
        <taxon>Streptophyta</taxon>
        <taxon>Embryophyta</taxon>
        <taxon>Tracheophyta</taxon>
        <taxon>Spermatophyta</taxon>
        <taxon>Magnoliopsida</taxon>
        <taxon>eudicotyledons</taxon>
        <taxon>Gunneridae</taxon>
        <taxon>Pentapetalae</taxon>
        <taxon>asterids</taxon>
        <taxon>campanulids</taxon>
        <taxon>Asterales</taxon>
        <taxon>Asteraceae</taxon>
        <taxon>Asteroideae</taxon>
        <taxon>Anthemideae</taxon>
        <taxon>Artemisiinae</taxon>
        <taxon>Artemisia</taxon>
    </lineage>
</organism>
<protein>
    <recommendedName>
        <fullName evidence="2">Replication protein A 70 kDa DNA-binding subunit B/D first OB fold domain-containing protein</fullName>
    </recommendedName>
</protein>
<dbReference type="PANTHER" id="PTHR47165:SF4">
    <property type="entry name" value="OS03G0429900 PROTEIN"/>
    <property type="match status" value="1"/>
</dbReference>